<dbReference type="SUPFAM" id="SSF52402">
    <property type="entry name" value="Adenine nucleotide alpha hydrolases-like"/>
    <property type="match status" value="1"/>
</dbReference>
<dbReference type="KEGG" id="vha:VIBHAR_00258"/>
<sequence>MTKAKRVVVSWSSGKDSTLTLERLNENPPFARRREQGIGI</sequence>
<reference evidence="1 2" key="1">
    <citation type="submission" date="2007-08" db="EMBL/GenBank/DDBJ databases">
        <authorList>
            <consortium name="The Vibrio harveyi Genome Sequencing Project"/>
            <person name="Bassler B."/>
            <person name="Clifton S.W."/>
            <person name="Fulton L."/>
            <person name="Delehaunty K."/>
            <person name="Fronick C."/>
            <person name="Harrison M."/>
            <person name="Markivic C."/>
            <person name="Fulton R."/>
            <person name="Tin-Wollam A.-M."/>
            <person name="Shah N."/>
            <person name="Pepin K."/>
            <person name="Nash W."/>
            <person name="Thiruvilangam P."/>
            <person name="Bhonagiri V."/>
            <person name="Waters C."/>
            <person name="Tu K.C."/>
            <person name="Irgon J."/>
            <person name="Wilson R.K."/>
        </authorList>
    </citation>
    <scope>NUCLEOTIDE SEQUENCE [LARGE SCALE GENOMIC DNA]</scope>
    <source>
        <strain evidence="2">ATCC BAA-1116 / BB120</strain>
    </source>
</reference>
<evidence type="ECO:0008006" key="3">
    <source>
        <dbReference type="Google" id="ProtNLM"/>
    </source>
</evidence>
<dbReference type="EMBL" id="CP000789">
    <property type="protein sequence ID" value="ABU69287.1"/>
    <property type="molecule type" value="Genomic_DNA"/>
</dbReference>
<protein>
    <recommendedName>
        <fullName evidence="3">Diphthamide synthase domain-containing protein</fullName>
    </recommendedName>
</protein>
<dbReference type="AlphaFoldDB" id="A7MXY4"/>
<accession>A7MXY4</accession>
<evidence type="ECO:0000313" key="2">
    <source>
        <dbReference type="Proteomes" id="UP000008152"/>
    </source>
</evidence>
<dbReference type="Proteomes" id="UP000008152">
    <property type="component" value="Chromosome I"/>
</dbReference>
<dbReference type="PATRIC" id="fig|338187.36.peg.226"/>
<gene>
    <name evidence="1" type="ordered locus">VIBHAR_00258</name>
</gene>
<organism evidence="1 2">
    <name type="scientific">Vibrio campbellii (strain ATCC BAA-1116)</name>
    <dbReference type="NCBI Taxonomy" id="2902295"/>
    <lineage>
        <taxon>Bacteria</taxon>
        <taxon>Pseudomonadati</taxon>
        <taxon>Pseudomonadota</taxon>
        <taxon>Gammaproteobacteria</taxon>
        <taxon>Vibrionales</taxon>
        <taxon>Vibrionaceae</taxon>
        <taxon>Vibrio</taxon>
    </lineage>
</organism>
<dbReference type="RefSeq" id="WP_012126560.1">
    <property type="nucleotide sequence ID" value="NC_009783.1"/>
</dbReference>
<evidence type="ECO:0000313" key="1">
    <source>
        <dbReference type="EMBL" id="ABU69287.1"/>
    </source>
</evidence>
<proteinExistence type="predicted"/>
<name>A7MXY4_VIBC1</name>